<name>A0A897ND75_9EURY</name>
<dbReference type="EMBL" id="CP064788">
    <property type="protein sequence ID" value="QSG08909.1"/>
    <property type="molecule type" value="Genomic_DNA"/>
</dbReference>
<proteinExistence type="predicted"/>
<dbReference type="KEGG" id="hds:HSR122_1517"/>
<gene>
    <name evidence="1" type="ORF">HSR122_1517</name>
</gene>
<protein>
    <submittedName>
        <fullName evidence="1">Uncharacterized protein</fullName>
    </submittedName>
</protein>
<reference evidence="1 2" key="1">
    <citation type="submission" date="2020-11" db="EMBL/GenBank/DDBJ databases">
        <title>Carbohydrate-dependent, anaerobic sulfur respiration: A novel catabolism in halophilic archaea.</title>
        <authorList>
            <person name="Sorokin D.Y."/>
            <person name="Messina E."/>
            <person name="Smedile F."/>
            <person name="La Cono V."/>
            <person name="Hallsworth J.E."/>
            <person name="Yakimov M.M."/>
        </authorList>
    </citation>
    <scope>NUCLEOTIDE SEQUENCE [LARGE SCALE GENOMIC DNA]</scope>
    <source>
        <strain evidence="1 2">HSR12-2</strain>
    </source>
</reference>
<accession>A0A897ND75</accession>
<dbReference type="Proteomes" id="UP000662973">
    <property type="component" value="Chromosome"/>
</dbReference>
<sequence length="64" mass="7302">MVRLMTDDASGDRVWMDDISSAFVGEHIERDGISVEVEHVTAIDDDPRDDDARYTLEVRAYKSE</sequence>
<evidence type="ECO:0000313" key="2">
    <source>
        <dbReference type="Proteomes" id="UP000662973"/>
    </source>
</evidence>
<dbReference type="AlphaFoldDB" id="A0A897ND75"/>
<organism evidence="1 2">
    <name type="scientific">Halapricum desulfuricans</name>
    <dbReference type="NCBI Taxonomy" id="2841257"/>
    <lineage>
        <taxon>Archaea</taxon>
        <taxon>Methanobacteriati</taxon>
        <taxon>Methanobacteriota</taxon>
        <taxon>Stenosarchaea group</taxon>
        <taxon>Halobacteria</taxon>
        <taxon>Halobacteriales</taxon>
        <taxon>Haloarculaceae</taxon>
        <taxon>Halapricum</taxon>
    </lineage>
</organism>
<evidence type="ECO:0000313" key="1">
    <source>
        <dbReference type="EMBL" id="QSG08909.1"/>
    </source>
</evidence>
<keyword evidence="2" id="KW-1185">Reference proteome</keyword>